<dbReference type="AlphaFoldDB" id="A0A7C9IIK2"/>
<dbReference type="InterPro" id="IPR028082">
    <property type="entry name" value="Peripla_BP_I"/>
</dbReference>
<feature type="chain" id="PRO_5028995194" evidence="4">
    <location>
        <begin position="35"/>
        <end position="386"/>
    </location>
</feature>
<keyword evidence="3 4" id="KW-0732">Signal</keyword>
<dbReference type="PANTHER" id="PTHR46847">
    <property type="entry name" value="D-ALLOSE-BINDING PERIPLASMIC PROTEIN-RELATED"/>
    <property type="match status" value="1"/>
</dbReference>
<accession>A0A7C9IIK2</accession>
<evidence type="ECO:0000256" key="4">
    <source>
        <dbReference type="SAM" id="SignalP"/>
    </source>
</evidence>
<protein>
    <submittedName>
        <fullName evidence="6">Substrate-binding domain-containing protein</fullName>
    </submittedName>
</protein>
<feature type="signal peptide" evidence="4">
    <location>
        <begin position="1"/>
        <end position="34"/>
    </location>
</feature>
<dbReference type="CDD" id="cd01536">
    <property type="entry name" value="PBP1_ABC_sugar_binding-like"/>
    <property type="match status" value="1"/>
</dbReference>
<comment type="similarity">
    <text evidence="2">Belongs to the bacterial solute-binding protein 2 family.</text>
</comment>
<dbReference type="GO" id="GO:0030313">
    <property type="term" value="C:cell envelope"/>
    <property type="evidence" value="ECO:0007669"/>
    <property type="project" value="UniProtKB-SubCell"/>
</dbReference>
<feature type="domain" description="Periplasmic binding protein" evidence="5">
    <location>
        <begin position="53"/>
        <end position="305"/>
    </location>
</feature>
<comment type="caution">
    <text evidence="6">The sequence shown here is derived from an EMBL/GenBank/DDBJ whole genome shotgun (WGS) entry which is preliminary data.</text>
</comment>
<dbReference type="Pfam" id="PF13407">
    <property type="entry name" value="Peripla_BP_4"/>
    <property type="match status" value="1"/>
</dbReference>
<comment type="subcellular location">
    <subcellularLocation>
        <location evidence="1">Cell envelope</location>
    </subcellularLocation>
</comment>
<dbReference type="SUPFAM" id="SSF53822">
    <property type="entry name" value="Periplasmic binding protein-like I"/>
    <property type="match status" value="1"/>
</dbReference>
<dbReference type="Gene3D" id="3.40.50.2300">
    <property type="match status" value="2"/>
</dbReference>
<evidence type="ECO:0000259" key="5">
    <source>
        <dbReference type="Pfam" id="PF13407"/>
    </source>
</evidence>
<dbReference type="EMBL" id="WUPT01000006">
    <property type="protein sequence ID" value="MXQ09828.1"/>
    <property type="molecule type" value="Genomic_DNA"/>
</dbReference>
<evidence type="ECO:0000313" key="7">
    <source>
        <dbReference type="Proteomes" id="UP000480350"/>
    </source>
</evidence>
<proteinExistence type="inferred from homology"/>
<sequence length="386" mass="41344">MKSLSKIGGTTRRTFTAIVAAAMIAGLGANDAMAQAKIEHPEGFNPDEWVIVASVINTTNPYMISNIEGAEAMARATGIDLEIVNSNNSSQTSISSILAILASGKKPIMFVNTVASSDAPPIVDAVKQAGGYVTIWWNKPDEFKPQHIGDNFVAFQKHTGVDSGRCGAQALADALGGKGNVILLPGVQDSTTSKTRVAGFKAEINENYPEITILEERPSNWDPQLGARNAKDLIVKYGDQINGVWSADDGMQIGAMQSFENAGMLDKVKFSSDGLYPKTLEDIISGRGDNAIVGETFHRGYMASAIGLYTAYLAASGQIVPSELEDNKRESFFKLSCVTPANYEQYLQYDEPGAPDAFVERLIETGPWDTEPVPLIGGGVEVLPES</sequence>
<dbReference type="PANTHER" id="PTHR46847:SF1">
    <property type="entry name" value="D-ALLOSE-BINDING PERIPLASMIC PROTEIN-RELATED"/>
    <property type="match status" value="1"/>
</dbReference>
<evidence type="ECO:0000313" key="6">
    <source>
        <dbReference type="EMBL" id="MXQ09828.1"/>
    </source>
</evidence>
<name>A0A7C9IIK2_9RHOB</name>
<evidence type="ECO:0000256" key="3">
    <source>
        <dbReference type="ARBA" id="ARBA00022729"/>
    </source>
</evidence>
<reference evidence="6 7" key="1">
    <citation type="submission" date="2019-12" db="EMBL/GenBank/DDBJ databases">
        <authorList>
            <person name="Lee S.D."/>
        </authorList>
    </citation>
    <scope>NUCLEOTIDE SEQUENCE [LARGE SCALE GENOMIC DNA]</scope>
    <source>
        <strain evidence="6 7">GH1-50</strain>
    </source>
</reference>
<evidence type="ECO:0000256" key="2">
    <source>
        <dbReference type="ARBA" id="ARBA00007639"/>
    </source>
</evidence>
<evidence type="ECO:0000256" key="1">
    <source>
        <dbReference type="ARBA" id="ARBA00004196"/>
    </source>
</evidence>
<gene>
    <name evidence="6" type="ORF">GQ651_18435</name>
</gene>
<keyword evidence="7" id="KW-1185">Reference proteome</keyword>
<dbReference type="Proteomes" id="UP000480350">
    <property type="component" value="Unassembled WGS sequence"/>
</dbReference>
<organism evidence="6 7">
    <name type="scientific">Kangsaoukella pontilimi</name>
    <dbReference type="NCBI Taxonomy" id="2691042"/>
    <lineage>
        <taxon>Bacteria</taxon>
        <taxon>Pseudomonadati</taxon>
        <taxon>Pseudomonadota</taxon>
        <taxon>Alphaproteobacteria</taxon>
        <taxon>Rhodobacterales</taxon>
        <taxon>Paracoccaceae</taxon>
        <taxon>Kangsaoukella</taxon>
    </lineage>
</organism>
<dbReference type="InterPro" id="IPR025997">
    <property type="entry name" value="SBP_2_dom"/>
</dbReference>
<dbReference type="RefSeq" id="WP_160765750.1">
    <property type="nucleotide sequence ID" value="NZ_WUPT01000006.1"/>
</dbReference>
<reference evidence="6 7" key="2">
    <citation type="submission" date="2020-03" db="EMBL/GenBank/DDBJ databases">
        <title>Kangsaoukella pontilimi gen. nov., sp. nov., a new member of the family Rhodobacteraceae isolated from a tidal mudflat.</title>
        <authorList>
            <person name="Kim I.S."/>
        </authorList>
    </citation>
    <scope>NUCLEOTIDE SEQUENCE [LARGE SCALE GENOMIC DNA]</scope>
    <source>
        <strain evidence="6 7">GH1-50</strain>
    </source>
</reference>
<dbReference type="GO" id="GO:0030246">
    <property type="term" value="F:carbohydrate binding"/>
    <property type="evidence" value="ECO:0007669"/>
    <property type="project" value="UniProtKB-ARBA"/>
</dbReference>